<sequence length="48" mass="5955">MFQRAYINHTTTCWCCLRTRISFQCMKKMHLCFFCKGKNTLYEIFIFF</sequence>
<organism evidence="1">
    <name type="scientific">Anguilla anguilla</name>
    <name type="common">European freshwater eel</name>
    <name type="synonym">Muraena anguilla</name>
    <dbReference type="NCBI Taxonomy" id="7936"/>
    <lineage>
        <taxon>Eukaryota</taxon>
        <taxon>Metazoa</taxon>
        <taxon>Chordata</taxon>
        <taxon>Craniata</taxon>
        <taxon>Vertebrata</taxon>
        <taxon>Euteleostomi</taxon>
        <taxon>Actinopterygii</taxon>
        <taxon>Neopterygii</taxon>
        <taxon>Teleostei</taxon>
        <taxon>Anguilliformes</taxon>
        <taxon>Anguillidae</taxon>
        <taxon>Anguilla</taxon>
    </lineage>
</organism>
<reference evidence="1" key="1">
    <citation type="submission" date="2014-11" db="EMBL/GenBank/DDBJ databases">
        <authorList>
            <person name="Amaro Gonzalez C."/>
        </authorList>
    </citation>
    <scope>NUCLEOTIDE SEQUENCE</scope>
</reference>
<dbReference type="EMBL" id="GBXM01076336">
    <property type="protein sequence ID" value="JAH32241.1"/>
    <property type="molecule type" value="Transcribed_RNA"/>
</dbReference>
<dbReference type="AlphaFoldDB" id="A0A0E9RSY1"/>
<protein>
    <submittedName>
        <fullName evidence="1">Uncharacterized protein</fullName>
    </submittedName>
</protein>
<name>A0A0E9RSY1_ANGAN</name>
<proteinExistence type="predicted"/>
<evidence type="ECO:0000313" key="1">
    <source>
        <dbReference type="EMBL" id="JAH32241.1"/>
    </source>
</evidence>
<reference evidence="1" key="2">
    <citation type="journal article" date="2015" name="Fish Shellfish Immunol.">
        <title>Early steps in the European eel (Anguilla anguilla)-Vibrio vulnificus interaction in the gills: Role of the RtxA13 toxin.</title>
        <authorList>
            <person name="Callol A."/>
            <person name="Pajuelo D."/>
            <person name="Ebbesson L."/>
            <person name="Teles M."/>
            <person name="MacKenzie S."/>
            <person name="Amaro C."/>
        </authorList>
    </citation>
    <scope>NUCLEOTIDE SEQUENCE</scope>
</reference>
<accession>A0A0E9RSY1</accession>